<feature type="compositionally biased region" description="Basic and acidic residues" evidence="1">
    <location>
        <begin position="125"/>
        <end position="136"/>
    </location>
</feature>
<dbReference type="KEGG" id="vg:14477149"/>
<name>L7TJY8_9CAUD</name>
<protein>
    <submittedName>
        <fullName evidence="2">Uncharacterized protein</fullName>
    </submittedName>
</protein>
<feature type="compositionally biased region" description="Acidic residues" evidence="1">
    <location>
        <begin position="113"/>
        <end position="124"/>
    </location>
</feature>
<evidence type="ECO:0000313" key="3">
    <source>
        <dbReference type="Proteomes" id="UP000011138"/>
    </source>
</evidence>
<dbReference type="GeneID" id="14477149"/>
<dbReference type="RefSeq" id="YP_007379090.1">
    <property type="nucleotide sequence ID" value="NC_020159.1"/>
</dbReference>
<reference evidence="2 3" key="1">
    <citation type="journal article" date="2013" name="J. Virol.">
        <title>Insights into head-tailed viruses infecting extremely halophilic archaea.</title>
        <authorList>
            <person name="Pietila M.K."/>
            <person name="Laurinmaki P."/>
            <person name="Russell D.A."/>
            <person name="Ko C.C."/>
            <person name="Jacobs-Sera D."/>
            <person name="Butcher S.J."/>
            <person name="Bamford D.H."/>
            <person name="Hendrix R.W."/>
        </authorList>
    </citation>
    <scope>NUCLEOTIDE SEQUENCE [LARGE SCALE GENOMIC DNA]</scope>
</reference>
<dbReference type="OrthoDB" id="31710at10239"/>
<sequence length="157" mass="17521">MNFNKVNYDGDLGDADEEALRSLVSDFEKAQEANVAEFEAAKEQMSEVLGDEASFEDIFGEVQDFADAKDELIAEISEFESFEASPVSEDDLGDASFSRVREYHAYFAELDAADEADEGEEKEFEDMGRRGETHTDEDGDMAFARKHLAGMPGFNKE</sequence>
<evidence type="ECO:0000256" key="1">
    <source>
        <dbReference type="SAM" id="MobiDB-lite"/>
    </source>
</evidence>
<proteinExistence type="predicted"/>
<organism evidence="2 3">
    <name type="scientific">Halorubrum sodomense tailed virus 2</name>
    <dbReference type="NCBI Taxonomy" id="1262527"/>
    <lineage>
        <taxon>Viruses</taxon>
        <taxon>Duplodnaviria</taxon>
        <taxon>Heunggongvirae</taxon>
        <taxon>Uroviricota</taxon>
        <taxon>Caudoviricetes</taxon>
        <taxon>Thumleimavirales</taxon>
        <taxon>Hafunaviridae</taxon>
        <taxon>Mincapvirus</taxon>
        <taxon>Mincapvirus eilatense</taxon>
        <taxon>Mincapvirus HSTV2</taxon>
    </lineage>
</organism>
<feature type="region of interest" description="Disordered" evidence="1">
    <location>
        <begin position="113"/>
        <end position="157"/>
    </location>
</feature>
<dbReference type="Proteomes" id="UP000011138">
    <property type="component" value="Segment"/>
</dbReference>
<accession>L7TJY8</accession>
<evidence type="ECO:0000313" key="2">
    <source>
        <dbReference type="EMBL" id="AGC34280.1"/>
    </source>
</evidence>
<dbReference type="EMBL" id="KC117376">
    <property type="protein sequence ID" value="AGC34280.1"/>
    <property type="molecule type" value="Genomic_DNA"/>
</dbReference>
<keyword evidence="3" id="KW-1185">Reference proteome</keyword>
<gene>
    <name evidence="2" type="primary">11</name>
    <name evidence="2" type="ORF">HSTV2_11</name>
</gene>